<dbReference type="InterPro" id="IPR015943">
    <property type="entry name" value="WD40/YVTN_repeat-like_dom_sf"/>
</dbReference>
<protein>
    <submittedName>
        <fullName evidence="3">PQQ-binding-like beta-propeller repeat protein</fullName>
    </submittedName>
</protein>
<dbReference type="InterPro" id="IPR011047">
    <property type="entry name" value="Quinoprotein_ADH-like_sf"/>
</dbReference>
<gene>
    <name evidence="4" type="ORF">OB955_04510</name>
    <name evidence="3" type="ORF">OB960_12710</name>
</gene>
<reference evidence="3 5" key="1">
    <citation type="submission" date="2022-09" db="EMBL/GenBank/DDBJ databases">
        <title>Enrichment on poylsaccharides allowed isolation of novel metabolic and taxonomic groups of Haloarchaea.</title>
        <authorList>
            <person name="Sorokin D.Y."/>
            <person name="Elcheninov A.G."/>
            <person name="Khizhniak T.V."/>
            <person name="Kolganova T.V."/>
            <person name="Kublanov I.V."/>
        </authorList>
    </citation>
    <scope>NUCLEOTIDE SEQUENCE</scope>
    <source>
        <strain evidence="4 5">AArc-m2/3/4</strain>
        <strain evidence="3">AArc-xg1-1</strain>
    </source>
</reference>
<dbReference type="RefSeq" id="WP_338004085.1">
    <property type="nucleotide sequence ID" value="NZ_JAOPKA010000007.1"/>
</dbReference>
<feature type="domain" description="Pyrrolo-quinoline quinone repeat" evidence="2">
    <location>
        <begin position="284"/>
        <end position="350"/>
    </location>
</feature>
<evidence type="ECO:0000313" key="3">
    <source>
        <dbReference type="EMBL" id="MCU4742258.1"/>
    </source>
</evidence>
<organism evidence="3 6">
    <name type="scientific">Natronoglomus mannanivorans</name>
    <dbReference type="NCBI Taxonomy" id="2979990"/>
    <lineage>
        <taxon>Archaea</taxon>
        <taxon>Methanobacteriati</taxon>
        <taxon>Methanobacteriota</taxon>
        <taxon>Stenosarchaea group</taxon>
        <taxon>Halobacteria</taxon>
        <taxon>Halobacteriales</taxon>
        <taxon>Natrialbaceae</taxon>
        <taxon>Natronoglomus</taxon>
    </lineage>
</organism>
<dbReference type="EMBL" id="JAOPKB010000002">
    <property type="protein sequence ID" value="MCU4971998.1"/>
    <property type="molecule type" value="Genomic_DNA"/>
</dbReference>
<keyword evidence="5" id="KW-1185">Reference proteome</keyword>
<dbReference type="InterPro" id="IPR018391">
    <property type="entry name" value="PQQ_b-propeller_rpt"/>
</dbReference>
<dbReference type="Gene3D" id="2.40.128.630">
    <property type="match status" value="1"/>
</dbReference>
<feature type="compositionally biased region" description="Basic and acidic residues" evidence="1">
    <location>
        <begin position="9"/>
        <end position="23"/>
    </location>
</feature>
<feature type="domain" description="Pyrrolo-quinoline quinone repeat" evidence="2">
    <location>
        <begin position="118"/>
        <end position="196"/>
    </location>
</feature>
<evidence type="ECO:0000313" key="6">
    <source>
        <dbReference type="Proteomes" id="UP001321018"/>
    </source>
</evidence>
<dbReference type="InterPro" id="IPR002372">
    <property type="entry name" value="PQQ_rpt_dom"/>
</dbReference>
<name>A0AAP2Z0K1_9EURY</name>
<evidence type="ECO:0000313" key="5">
    <source>
        <dbReference type="Proteomes" id="UP001320972"/>
    </source>
</evidence>
<dbReference type="AlphaFoldDB" id="A0AAP2Z0K1"/>
<evidence type="ECO:0000259" key="2">
    <source>
        <dbReference type="Pfam" id="PF13360"/>
    </source>
</evidence>
<dbReference type="PANTHER" id="PTHR34512">
    <property type="entry name" value="CELL SURFACE PROTEIN"/>
    <property type="match status" value="1"/>
</dbReference>
<feature type="domain" description="Pyrrolo-quinoline quinone repeat" evidence="2">
    <location>
        <begin position="30"/>
        <end position="117"/>
    </location>
</feature>
<dbReference type="Pfam" id="PF13360">
    <property type="entry name" value="PQQ_2"/>
    <property type="match status" value="3"/>
</dbReference>
<proteinExistence type="predicted"/>
<dbReference type="SMART" id="SM00564">
    <property type="entry name" value="PQQ"/>
    <property type="match status" value="6"/>
</dbReference>
<dbReference type="EMBL" id="JAOPKA010000007">
    <property type="protein sequence ID" value="MCU4742258.1"/>
    <property type="molecule type" value="Genomic_DNA"/>
</dbReference>
<evidence type="ECO:0000256" key="1">
    <source>
        <dbReference type="SAM" id="MobiDB-lite"/>
    </source>
</evidence>
<accession>A0AAP2Z0K1</accession>
<evidence type="ECO:0000313" key="4">
    <source>
        <dbReference type="EMBL" id="MCU4971998.1"/>
    </source>
</evidence>
<dbReference type="PANTHER" id="PTHR34512:SF30">
    <property type="entry name" value="OUTER MEMBRANE PROTEIN ASSEMBLY FACTOR BAMB"/>
    <property type="match status" value="1"/>
</dbReference>
<sequence>MTDWNQYRGDQRNSGRQPDLEGPERIETDWSAELSGAVSCSPVVDRDTVYVGTDRGQLYAFDRRRGHRRWVFDAATTIASEPVATRDGVYAAASDGTVSALDPATGDRQWQYSATEPLESPLAVADGALFVGDADGLTALETETGEQRWTYETEGPIAGSPAIADDRDRRLVFVGTETESIHALDLETGEEAWTAPTDGTIVGGPTVDDDRVYIADDAGTLLALDADSGQSWFAYEIRGAFTSSVTVLGETAFVGADDEYCHVIETTFGTRKLSGLLFSKKGVPLDGDVRGNPVVAGDVLFVGDSSGTFYGIRTDDADFLWHFTPERPVVTTPALADGRLYVGCEDGRLACLAWARDE</sequence>
<comment type="caution">
    <text evidence="3">The sequence shown here is derived from an EMBL/GenBank/DDBJ whole genome shotgun (WGS) entry which is preliminary data.</text>
</comment>
<dbReference type="SUPFAM" id="SSF50998">
    <property type="entry name" value="Quinoprotein alcohol dehydrogenase-like"/>
    <property type="match status" value="2"/>
</dbReference>
<dbReference type="Proteomes" id="UP001321018">
    <property type="component" value="Unassembled WGS sequence"/>
</dbReference>
<feature type="region of interest" description="Disordered" evidence="1">
    <location>
        <begin position="1"/>
        <end position="23"/>
    </location>
</feature>
<dbReference type="Proteomes" id="UP001320972">
    <property type="component" value="Unassembled WGS sequence"/>
</dbReference>
<dbReference type="Gene3D" id="2.130.10.10">
    <property type="entry name" value="YVTN repeat-like/Quinoprotein amine dehydrogenase"/>
    <property type="match status" value="2"/>
</dbReference>